<name>A0AAW1EX87_ZOAVI</name>
<keyword evidence="2" id="KW-1185">Reference proteome</keyword>
<accession>A0AAW1EX87</accession>
<protein>
    <submittedName>
        <fullName evidence="1">Uncharacterized protein</fullName>
    </submittedName>
</protein>
<dbReference type="AlphaFoldDB" id="A0AAW1EX87"/>
<organism evidence="1 2">
    <name type="scientific">Zoarces viviparus</name>
    <name type="common">Viviparous eelpout</name>
    <name type="synonym">Blennius viviparus</name>
    <dbReference type="NCBI Taxonomy" id="48416"/>
    <lineage>
        <taxon>Eukaryota</taxon>
        <taxon>Metazoa</taxon>
        <taxon>Chordata</taxon>
        <taxon>Craniata</taxon>
        <taxon>Vertebrata</taxon>
        <taxon>Euteleostomi</taxon>
        <taxon>Actinopterygii</taxon>
        <taxon>Neopterygii</taxon>
        <taxon>Teleostei</taxon>
        <taxon>Neoteleostei</taxon>
        <taxon>Acanthomorphata</taxon>
        <taxon>Eupercaria</taxon>
        <taxon>Perciformes</taxon>
        <taxon>Cottioidei</taxon>
        <taxon>Zoarcales</taxon>
        <taxon>Zoarcidae</taxon>
        <taxon>Zoarcinae</taxon>
        <taxon>Zoarces</taxon>
    </lineage>
</organism>
<comment type="caution">
    <text evidence="1">The sequence shown here is derived from an EMBL/GenBank/DDBJ whole genome shotgun (WGS) entry which is preliminary data.</text>
</comment>
<evidence type="ECO:0000313" key="2">
    <source>
        <dbReference type="Proteomes" id="UP001488805"/>
    </source>
</evidence>
<gene>
    <name evidence="1" type="ORF">VZT92_015865</name>
</gene>
<sequence>MRAPSESNDQKQHSDAYRFPDMRGECVVGRATAVRGLEGGGERRRRDTPIACQAEMGYLKVGMDVKRGEMVAGEG</sequence>
<proteinExistence type="predicted"/>
<dbReference type="Proteomes" id="UP001488805">
    <property type="component" value="Unassembled WGS sequence"/>
</dbReference>
<evidence type="ECO:0000313" key="1">
    <source>
        <dbReference type="EMBL" id="KAK9527209.1"/>
    </source>
</evidence>
<dbReference type="EMBL" id="JBCEZU010000123">
    <property type="protein sequence ID" value="KAK9527209.1"/>
    <property type="molecule type" value="Genomic_DNA"/>
</dbReference>
<reference evidence="1 2" key="1">
    <citation type="journal article" date="2024" name="Genome Biol. Evol.">
        <title>Chromosome-level genome assembly of the viviparous eelpout Zoarces viviparus.</title>
        <authorList>
            <person name="Fuhrmann N."/>
            <person name="Brasseur M.V."/>
            <person name="Bakowski C.E."/>
            <person name="Podsiadlowski L."/>
            <person name="Prost S."/>
            <person name="Krehenwinkel H."/>
            <person name="Mayer C."/>
        </authorList>
    </citation>
    <scope>NUCLEOTIDE SEQUENCE [LARGE SCALE GENOMIC DNA]</scope>
    <source>
        <strain evidence="1">NO-MEL_2022_Ind0_liver</strain>
    </source>
</reference>